<proteinExistence type="predicted"/>
<keyword evidence="2" id="KW-1185">Reference proteome</keyword>
<sequence length="189" mass="21621">MQQFELTLADYGIAFFNPAALANFLKTKRIRKQKLLDLFSDNHSLYLDSLAAGAWLPMTEINAQRYRIFCQQPPEEQWQRLATFAAFNLSVADDGGLWAVTSGMMNRWKAANFSADIDVMDYQTWTGETLNKAGRFTLARGDYQVEITPLKHQLTGQLGYWLNCVAVTKFDGYQDPRDEQFVFNIANKP</sequence>
<reference evidence="2" key="1">
    <citation type="submission" date="2023-07" db="EMBL/GenBank/DDBJ databases">
        <title>Shewanella mangrovi sp. nov., an acetaldehyde- degrading bacterium isolated from mangrove sediment.</title>
        <authorList>
            <person name="Liu Y."/>
        </authorList>
    </citation>
    <scope>NUCLEOTIDE SEQUENCE [LARGE SCALE GENOMIC DNA]</scope>
    <source>
        <strain evidence="2">C32</strain>
    </source>
</reference>
<dbReference type="Proteomes" id="UP001201549">
    <property type="component" value="Unassembled WGS sequence"/>
</dbReference>
<evidence type="ECO:0000313" key="2">
    <source>
        <dbReference type="Proteomes" id="UP001201549"/>
    </source>
</evidence>
<organism evidence="1 2">
    <name type="scientific">Shewanella electrica</name>
    <dbReference type="NCBI Taxonomy" id="515560"/>
    <lineage>
        <taxon>Bacteria</taxon>
        <taxon>Pseudomonadati</taxon>
        <taxon>Pseudomonadota</taxon>
        <taxon>Gammaproteobacteria</taxon>
        <taxon>Alteromonadales</taxon>
        <taxon>Shewanellaceae</taxon>
        <taxon>Shewanella</taxon>
    </lineage>
</organism>
<dbReference type="RefSeq" id="WP_238895306.1">
    <property type="nucleotide sequence ID" value="NZ_JAKOGG010000003.1"/>
</dbReference>
<protein>
    <submittedName>
        <fullName evidence="1">Uncharacterized protein</fullName>
    </submittedName>
</protein>
<gene>
    <name evidence="1" type="ORF">L9G74_05530</name>
</gene>
<accession>A0ABT2FHT7</accession>
<dbReference type="EMBL" id="JAKOGG010000003">
    <property type="protein sequence ID" value="MCS4555894.1"/>
    <property type="molecule type" value="Genomic_DNA"/>
</dbReference>
<comment type="caution">
    <text evidence="1">The sequence shown here is derived from an EMBL/GenBank/DDBJ whole genome shotgun (WGS) entry which is preliminary data.</text>
</comment>
<evidence type="ECO:0000313" key="1">
    <source>
        <dbReference type="EMBL" id="MCS4555894.1"/>
    </source>
</evidence>
<name>A0ABT2FHT7_9GAMM</name>